<keyword evidence="1" id="KW-1133">Transmembrane helix</keyword>
<dbReference type="OrthoDB" id="5866484at2759"/>
<sequence>MILLAMLLTCIAVECSNIAGALIPLALILIIVGILIFHCGWAAHLLDDRGQIPVKKTVTTTTTTTYEDPESDLAEQRLFESAYREPIPEVKSSFSSIIPG</sequence>
<feature type="signal peptide" evidence="2">
    <location>
        <begin position="1"/>
        <end position="15"/>
    </location>
</feature>
<feature type="transmembrane region" description="Helical" evidence="1">
    <location>
        <begin position="25"/>
        <end position="46"/>
    </location>
</feature>
<keyword evidence="4" id="KW-1185">Reference proteome</keyword>
<feature type="chain" id="PRO_5012859196" evidence="2">
    <location>
        <begin position="16"/>
        <end position="100"/>
    </location>
</feature>
<dbReference type="EMBL" id="KN556519">
    <property type="protein sequence ID" value="KHJ88062.1"/>
    <property type="molecule type" value="Genomic_DNA"/>
</dbReference>
<evidence type="ECO:0000256" key="1">
    <source>
        <dbReference type="SAM" id="Phobius"/>
    </source>
</evidence>
<protein>
    <submittedName>
        <fullName evidence="3">Uncharacterized protein</fullName>
    </submittedName>
</protein>
<dbReference type="Proteomes" id="UP000053660">
    <property type="component" value="Unassembled WGS sequence"/>
</dbReference>
<name>A0A0B1SX36_OESDE</name>
<evidence type="ECO:0000256" key="2">
    <source>
        <dbReference type="SAM" id="SignalP"/>
    </source>
</evidence>
<gene>
    <name evidence="3" type="ORF">OESDEN_12148</name>
</gene>
<keyword evidence="1" id="KW-0812">Transmembrane</keyword>
<reference evidence="3 4" key="1">
    <citation type="submission" date="2014-03" db="EMBL/GenBank/DDBJ databases">
        <title>Draft genome of the hookworm Oesophagostomum dentatum.</title>
        <authorList>
            <person name="Mitreva M."/>
        </authorList>
    </citation>
    <scope>NUCLEOTIDE SEQUENCE [LARGE SCALE GENOMIC DNA]</scope>
    <source>
        <strain evidence="3 4">OD-Hann</strain>
    </source>
</reference>
<organism evidence="3 4">
    <name type="scientific">Oesophagostomum dentatum</name>
    <name type="common">Nodular worm</name>
    <dbReference type="NCBI Taxonomy" id="61180"/>
    <lineage>
        <taxon>Eukaryota</taxon>
        <taxon>Metazoa</taxon>
        <taxon>Ecdysozoa</taxon>
        <taxon>Nematoda</taxon>
        <taxon>Chromadorea</taxon>
        <taxon>Rhabditida</taxon>
        <taxon>Rhabditina</taxon>
        <taxon>Rhabditomorpha</taxon>
        <taxon>Strongyloidea</taxon>
        <taxon>Strongylidae</taxon>
        <taxon>Oesophagostomum</taxon>
    </lineage>
</organism>
<keyword evidence="1" id="KW-0472">Membrane</keyword>
<evidence type="ECO:0000313" key="4">
    <source>
        <dbReference type="Proteomes" id="UP000053660"/>
    </source>
</evidence>
<accession>A0A0B1SX36</accession>
<proteinExistence type="predicted"/>
<dbReference type="AlphaFoldDB" id="A0A0B1SX36"/>
<keyword evidence="2" id="KW-0732">Signal</keyword>
<evidence type="ECO:0000313" key="3">
    <source>
        <dbReference type="EMBL" id="KHJ88062.1"/>
    </source>
</evidence>